<keyword evidence="2" id="KW-1185">Reference proteome</keyword>
<dbReference type="AlphaFoldDB" id="A0A9W8WMU1"/>
<name>A0A9W8WMU1_9HYPO</name>
<reference evidence="1" key="1">
    <citation type="submission" date="2022-10" db="EMBL/GenBank/DDBJ databases">
        <title>Tapping the CABI collections for fungal endophytes: first genome assemblies for Collariella, Neodidymelliopsis, Ascochyta clinopodiicola, Didymella pomorum, Didymosphaeria variabile, Neocosmospora piperis and Neocucurbitaria cava.</title>
        <authorList>
            <person name="Hill R."/>
        </authorList>
    </citation>
    <scope>NUCLEOTIDE SEQUENCE</scope>
    <source>
        <strain evidence="1">IMI 366586</strain>
    </source>
</reference>
<comment type="caution">
    <text evidence="1">The sequence shown here is derived from an EMBL/GenBank/DDBJ whole genome shotgun (WGS) entry which is preliminary data.</text>
</comment>
<proteinExistence type="predicted"/>
<accession>A0A9W8WMU1</accession>
<evidence type="ECO:0000313" key="2">
    <source>
        <dbReference type="Proteomes" id="UP001140502"/>
    </source>
</evidence>
<dbReference type="EMBL" id="JAPEUR010000007">
    <property type="protein sequence ID" value="KAJ4328768.1"/>
    <property type="molecule type" value="Genomic_DNA"/>
</dbReference>
<dbReference type="Proteomes" id="UP001140502">
    <property type="component" value="Unassembled WGS sequence"/>
</dbReference>
<sequence>MSSPDLNQAESTLAKCIGAWTKRSNVSDPDSGTETNNETIIDNAASTDDLQCVMVIDDKLYCREKSGRTYPMETMPEVLKQWLKDECRDALKKEEWITCLMEVPLDPNWFGSEGLPPYSGLTSLELESAAARSRYELNQIYPHMEETKLERNKKLEEALMADFFYGKAKKMVEWRTMVIQKSLERYTMAIQEQEDQP</sequence>
<gene>
    <name evidence="1" type="ORF">N0V84_000772</name>
</gene>
<dbReference type="OrthoDB" id="5101453at2759"/>
<evidence type="ECO:0000313" key="1">
    <source>
        <dbReference type="EMBL" id="KAJ4328768.1"/>
    </source>
</evidence>
<protein>
    <submittedName>
        <fullName evidence="1">Uncharacterized protein</fullName>
    </submittedName>
</protein>
<organism evidence="1 2">
    <name type="scientific">Fusarium piperis</name>
    <dbReference type="NCBI Taxonomy" id="1435070"/>
    <lineage>
        <taxon>Eukaryota</taxon>
        <taxon>Fungi</taxon>
        <taxon>Dikarya</taxon>
        <taxon>Ascomycota</taxon>
        <taxon>Pezizomycotina</taxon>
        <taxon>Sordariomycetes</taxon>
        <taxon>Hypocreomycetidae</taxon>
        <taxon>Hypocreales</taxon>
        <taxon>Nectriaceae</taxon>
        <taxon>Fusarium</taxon>
        <taxon>Fusarium solani species complex</taxon>
    </lineage>
</organism>